<dbReference type="InterPro" id="IPR008979">
    <property type="entry name" value="Galactose-bd-like_sf"/>
</dbReference>
<feature type="chain" id="PRO_5022895546" description="PKD/Chitinase domain-containing protein" evidence="1">
    <location>
        <begin position="22"/>
        <end position="681"/>
    </location>
</feature>
<feature type="domain" description="PKD/Chitinase" evidence="2">
    <location>
        <begin position="123"/>
        <end position="206"/>
    </location>
</feature>
<dbReference type="AlphaFoldDB" id="A0A5C7GHN0"/>
<reference evidence="3 4" key="1">
    <citation type="submission" date="2019-08" db="EMBL/GenBank/DDBJ databases">
        <title>Seonamhaeicola sediminis sp. nov., isolated from marine sediment.</title>
        <authorList>
            <person name="Cao W.R."/>
        </authorList>
    </citation>
    <scope>NUCLEOTIDE SEQUENCE [LARGE SCALE GENOMIC DNA]</scope>
    <source>
        <strain evidence="3 4">1505</strain>
    </source>
</reference>
<name>A0A5C7GHN0_9FLAO</name>
<dbReference type="CDD" id="cd00146">
    <property type="entry name" value="PKD"/>
    <property type="match status" value="1"/>
</dbReference>
<dbReference type="InterPro" id="IPR013783">
    <property type="entry name" value="Ig-like_fold"/>
</dbReference>
<evidence type="ECO:0000259" key="2">
    <source>
        <dbReference type="SMART" id="SM00089"/>
    </source>
</evidence>
<dbReference type="SUPFAM" id="SSF49785">
    <property type="entry name" value="Galactose-binding domain-like"/>
    <property type="match status" value="1"/>
</dbReference>
<evidence type="ECO:0000256" key="1">
    <source>
        <dbReference type="SAM" id="SignalP"/>
    </source>
</evidence>
<dbReference type="OrthoDB" id="5381604at2"/>
<dbReference type="Proteomes" id="UP000321080">
    <property type="component" value="Unassembled WGS sequence"/>
</dbReference>
<feature type="domain" description="PKD/Chitinase" evidence="2">
    <location>
        <begin position="40"/>
        <end position="119"/>
    </location>
</feature>
<dbReference type="Gene3D" id="2.60.120.260">
    <property type="entry name" value="Galactose-binding domain-like"/>
    <property type="match status" value="2"/>
</dbReference>
<gene>
    <name evidence="3" type="ORF">FUA22_10505</name>
</gene>
<accession>A0A5C7GHN0</accession>
<dbReference type="SMART" id="SM00089">
    <property type="entry name" value="PKD"/>
    <property type="match status" value="2"/>
</dbReference>
<dbReference type="EMBL" id="VRKQ01000010">
    <property type="protein sequence ID" value="TXG36993.1"/>
    <property type="molecule type" value="Genomic_DNA"/>
</dbReference>
<dbReference type="Gene3D" id="2.60.120.430">
    <property type="entry name" value="Galactose-binding lectin"/>
    <property type="match status" value="1"/>
</dbReference>
<feature type="signal peptide" evidence="1">
    <location>
        <begin position="1"/>
        <end position="21"/>
    </location>
</feature>
<evidence type="ECO:0000313" key="4">
    <source>
        <dbReference type="Proteomes" id="UP000321080"/>
    </source>
</evidence>
<dbReference type="InterPro" id="IPR022409">
    <property type="entry name" value="PKD/Chitinase_dom"/>
</dbReference>
<comment type="caution">
    <text evidence="3">The sequence shown here is derived from an EMBL/GenBank/DDBJ whole genome shotgun (WGS) entry which is preliminary data.</text>
</comment>
<proteinExistence type="predicted"/>
<dbReference type="PROSITE" id="PS51257">
    <property type="entry name" value="PROKAR_LIPOPROTEIN"/>
    <property type="match status" value="1"/>
</dbReference>
<keyword evidence="1" id="KW-0732">Signal</keyword>
<keyword evidence="4" id="KW-1185">Reference proteome</keyword>
<organism evidence="3 4">
    <name type="scientific">Seonamhaeicola maritimus</name>
    <dbReference type="NCBI Taxonomy" id="2591822"/>
    <lineage>
        <taxon>Bacteria</taxon>
        <taxon>Pseudomonadati</taxon>
        <taxon>Bacteroidota</taxon>
        <taxon>Flavobacteriia</taxon>
        <taxon>Flavobacteriales</taxon>
        <taxon>Flavobacteriaceae</taxon>
    </lineage>
</organism>
<sequence>MKTLKYIYTLSMAFILLFSCAEDDNDLSFIDKVVAPSEVSALFKVTQDNTGEVTITPNATGASNYNITFGDDTPEPVNVMQGESVSHTYKEGAYIVTLEAVGITGLTTEATQNLEVSFKAPENVDVTIANDLAVSKQVNVTANADFAISYDVYFGEPGIDDPVSGNIGEPISYTYQNAGTYTIRVIVMGAAIATTEYTEEFEVTEILQPLGSAPTPLSRDAGDVISIFSSAYSDVPGTNYFPDWGQGGQGSSWALFDLNGDEMLQYINLSYQGIALADGTSVDVSGMEYLHMDVWTSGDASRIETSLISLSNGEKPVWSDLTAGEWTSIEIPISDYTDQGLTVADIFQLKFVGDPWAAGTVFIDNIYFYKASSGPSVFPVDFETPFALSSFDGGDISIVANPDTNGNASSTVAKLVKGAGQVWAGSKITANNPYAIAENITVTANVWSPRSGLNLLMKFEDATPWPNTVATAEITATTTTANAWEELTFTITGVDGNVDYNNLVLIMDNGTGGDGSDNYTIYIDDISVASYLNFEPQHQLSSFDGGDLSVVANPDTNGNPSSMVGQLVKGAGQTWAGSKITVDTAFPVANGVVVKAKVWSPRAGLNLLMKFEDAQPWPNTVATAEITATTNTSNAWEELTFTLTGVDANVVYNNLVLIMDNGTAGDGSANYTIYIDDIDIN</sequence>
<evidence type="ECO:0000313" key="3">
    <source>
        <dbReference type="EMBL" id="TXG36993.1"/>
    </source>
</evidence>
<dbReference type="Gene3D" id="2.60.40.10">
    <property type="entry name" value="Immunoglobulins"/>
    <property type="match status" value="1"/>
</dbReference>
<dbReference type="RefSeq" id="WP_147768081.1">
    <property type="nucleotide sequence ID" value="NZ_VRKQ01000010.1"/>
</dbReference>
<protein>
    <recommendedName>
        <fullName evidence="2">PKD/Chitinase domain-containing protein</fullName>
    </recommendedName>
</protein>